<name>A0A1J5RIS8_9ZZZZ</name>
<evidence type="ECO:0000259" key="4">
    <source>
        <dbReference type="SMART" id="SM00893"/>
    </source>
</evidence>
<dbReference type="GO" id="GO:0005829">
    <property type="term" value="C:cytosol"/>
    <property type="evidence" value="ECO:0007669"/>
    <property type="project" value="TreeGrafter"/>
</dbReference>
<proteinExistence type="inferred from homology"/>
<dbReference type="InterPro" id="IPR012255">
    <property type="entry name" value="ETF_b"/>
</dbReference>
<accession>A0A1J5RIS8</accession>
<protein>
    <submittedName>
        <fullName evidence="5">Electron transfer flavoprotein subunit beta</fullName>
    </submittedName>
</protein>
<dbReference type="EMBL" id="MLJW01000156">
    <property type="protein sequence ID" value="OIQ95990.1"/>
    <property type="molecule type" value="Genomic_DNA"/>
</dbReference>
<feature type="domain" description="Electron transfer flavoprotein alpha/beta-subunit N-terminal" evidence="4">
    <location>
        <begin position="23"/>
        <end position="211"/>
    </location>
</feature>
<gene>
    <name evidence="5" type="primary">etfB_5</name>
    <name evidence="5" type="ORF">GALL_219870</name>
</gene>
<dbReference type="InterPro" id="IPR014729">
    <property type="entry name" value="Rossmann-like_a/b/a_fold"/>
</dbReference>
<sequence>MKILVCISKTPDTTSKIAFKDGNTKFDDAGVQWIINPSDEWNALVRALELKEKDASIVLHLITVGTADCDPIIRKALALGGDEAIRVNADSSDSYFIASQIAAVAKDGSYDLILTGKETIDYNSSSIGGYVAELIDAAYVSLATKFDLNGTVATVAREIEGGDEIDEVSLPLVVSCQKGVAEQRIPNMRGIMAARTKPLKVVEPVAVDALTSVVSFELPPAKAGVKLVAADNVAELVRLLHEEAKAI</sequence>
<reference evidence="5" key="1">
    <citation type="submission" date="2016-10" db="EMBL/GenBank/DDBJ databases">
        <title>Sequence of Gallionella enrichment culture.</title>
        <authorList>
            <person name="Poehlein A."/>
            <person name="Muehling M."/>
            <person name="Daniel R."/>
        </authorList>
    </citation>
    <scope>NUCLEOTIDE SEQUENCE</scope>
</reference>
<evidence type="ECO:0000313" key="5">
    <source>
        <dbReference type="EMBL" id="OIQ95990.1"/>
    </source>
</evidence>
<dbReference type="PANTHER" id="PTHR21294">
    <property type="entry name" value="ELECTRON TRANSFER FLAVOPROTEIN BETA-SUBUNIT"/>
    <property type="match status" value="1"/>
</dbReference>
<dbReference type="CDD" id="cd01714">
    <property type="entry name" value="ETF_beta"/>
    <property type="match status" value="1"/>
</dbReference>
<comment type="similarity">
    <text evidence="1">Belongs to the ETF beta-subunit/FixA family.</text>
</comment>
<dbReference type="InterPro" id="IPR033948">
    <property type="entry name" value="ETF_beta_N"/>
</dbReference>
<keyword evidence="3" id="KW-0249">Electron transport</keyword>
<evidence type="ECO:0000256" key="3">
    <source>
        <dbReference type="ARBA" id="ARBA00022982"/>
    </source>
</evidence>
<dbReference type="Gene3D" id="3.40.50.620">
    <property type="entry name" value="HUPs"/>
    <property type="match status" value="1"/>
</dbReference>
<evidence type="ECO:0000256" key="2">
    <source>
        <dbReference type="ARBA" id="ARBA00022448"/>
    </source>
</evidence>
<keyword evidence="2" id="KW-0813">Transport</keyword>
<dbReference type="SMART" id="SM00893">
    <property type="entry name" value="ETF"/>
    <property type="match status" value="1"/>
</dbReference>
<dbReference type="InterPro" id="IPR014730">
    <property type="entry name" value="ETF_a/b_N"/>
</dbReference>
<dbReference type="SUPFAM" id="SSF52402">
    <property type="entry name" value="Adenine nucleotide alpha hydrolases-like"/>
    <property type="match status" value="1"/>
</dbReference>
<evidence type="ECO:0000256" key="1">
    <source>
        <dbReference type="ARBA" id="ARBA00007557"/>
    </source>
</evidence>
<dbReference type="AlphaFoldDB" id="A0A1J5RIS8"/>
<comment type="caution">
    <text evidence="5">The sequence shown here is derived from an EMBL/GenBank/DDBJ whole genome shotgun (WGS) entry which is preliminary data.</text>
</comment>
<dbReference type="PIRSF" id="PIRSF000090">
    <property type="entry name" value="Beta-ETF"/>
    <property type="match status" value="1"/>
</dbReference>
<dbReference type="PANTHER" id="PTHR21294:SF8">
    <property type="entry name" value="ELECTRON TRANSFER FLAVOPROTEIN SUBUNIT BETA"/>
    <property type="match status" value="1"/>
</dbReference>
<organism evidence="5">
    <name type="scientific">mine drainage metagenome</name>
    <dbReference type="NCBI Taxonomy" id="410659"/>
    <lineage>
        <taxon>unclassified sequences</taxon>
        <taxon>metagenomes</taxon>
        <taxon>ecological metagenomes</taxon>
    </lineage>
</organism>
<dbReference type="Pfam" id="PF01012">
    <property type="entry name" value="ETF"/>
    <property type="match status" value="1"/>
</dbReference>
<dbReference type="GO" id="GO:0009055">
    <property type="term" value="F:electron transfer activity"/>
    <property type="evidence" value="ECO:0007669"/>
    <property type="project" value="InterPro"/>
</dbReference>